<name>E0TFC3_PARBH</name>
<dbReference type="Pfam" id="PF10722">
    <property type="entry name" value="YbjN"/>
    <property type="match status" value="1"/>
</dbReference>
<dbReference type="AlphaFoldDB" id="E0TFC3"/>
<reference evidence="3" key="1">
    <citation type="submission" date="2010-08" db="EMBL/GenBank/DDBJ databases">
        <title>Genome sequence of Parvularcula bermudensis HTCC2503.</title>
        <authorList>
            <person name="Kang D.-M."/>
            <person name="Oh H.-M."/>
            <person name="Cho J.-C."/>
        </authorList>
    </citation>
    <scope>NUCLEOTIDE SEQUENCE [LARGE SCALE GENOMIC DNA]</scope>
    <source>
        <strain evidence="3">ATCC BAA-594 / HTCC2503 / KCTC 12087</strain>
    </source>
</reference>
<evidence type="ECO:0000313" key="3">
    <source>
        <dbReference type="Proteomes" id="UP000001302"/>
    </source>
</evidence>
<evidence type="ECO:0000256" key="1">
    <source>
        <dbReference type="SAM" id="SignalP"/>
    </source>
</evidence>
<keyword evidence="1" id="KW-0732">Signal</keyword>
<sequence>MGHRHIMALFAGLLLCAGSAAAEKREVHDTISAEELAAALTAAGLAPTVLTDRATGAPVVTGISDGLVFVVRALECSGLPARCEQLVLFANFDLGRAVTDADFRVVNGFNDSSVHGRAYVLENRRQIGVDFTIDMVGGVTSDHVDERLKRWPELIRTFRDQMRNAQTGS</sequence>
<dbReference type="OrthoDB" id="8480950at2"/>
<dbReference type="RefSeq" id="WP_013300015.1">
    <property type="nucleotide sequence ID" value="NC_014414.1"/>
</dbReference>
<dbReference type="InterPro" id="IPR019660">
    <property type="entry name" value="Put_sensory_transdc_reg_YbjN"/>
</dbReference>
<evidence type="ECO:0000313" key="2">
    <source>
        <dbReference type="EMBL" id="ADM09041.1"/>
    </source>
</evidence>
<feature type="chain" id="PRO_5003140640" description="YbjN domain-containing protein" evidence="1">
    <location>
        <begin position="23"/>
        <end position="169"/>
    </location>
</feature>
<organism evidence="2 3">
    <name type="scientific">Parvularcula bermudensis (strain ATCC BAA-594 / HTCC2503 / KCTC 12087)</name>
    <dbReference type="NCBI Taxonomy" id="314260"/>
    <lineage>
        <taxon>Bacteria</taxon>
        <taxon>Pseudomonadati</taxon>
        <taxon>Pseudomonadota</taxon>
        <taxon>Alphaproteobacteria</taxon>
        <taxon>Parvularculales</taxon>
        <taxon>Parvularculaceae</taxon>
        <taxon>Parvularcula</taxon>
    </lineage>
</organism>
<keyword evidence="3" id="KW-1185">Reference proteome</keyword>
<reference evidence="2 3" key="2">
    <citation type="journal article" date="2011" name="J. Bacteriol.">
        <title>Complete genome sequence of strain HTCC2503T of Parvularcula bermudensis, the type species of the order "Parvularculales" in the class Alphaproteobacteria.</title>
        <authorList>
            <person name="Oh H.M."/>
            <person name="Kang I."/>
            <person name="Vergin K.L."/>
            <person name="Kang D."/>
            <person name="Rhee K.H."/>
            <person name="Giovannoni S.J."/>
            <person name="Cho J.C."/>
        </authorList>
    </citation>
    <scope>NUCLEOTIDE SEQUENCE [LARGE SCALE GENOMIC DNA]</scope>
    <source>
        <strain evidence="3">ATCC BAA-594 / HTCC2503 / KCTC 12087</strain>
    </source>
</reference>
<accession>E0TFC3</accession>
<dbReference type="EMBL" id="CP002156">
    <property type="protein sequence ID" value="ADM09041.1"/>
    <property type="molecule type" value="Genomic_DNA"/>
</dbReference>
<gene>
    <name evidence="2" type="ordered locus">PB2503_04832</name>
</gene>
<protein>
    <recommendedName>
        <fullName evidence="4">YbjN domain-containing protein</fullName>
    </recommendedName>
</protein>
<dbReference type="HOGENOM" id="CLU_1576985_0_0_5"/>
<dbReference type="STRING" id="314260.PB2503_04832"/>
<evidence type="ECO:0008006" key="4">
    <source>
        <dbReference type="Google" id="ProtNLM"/>
    </source>
</evidence>
<feature type="signal peptide" evidence="1">
    <location>
        <begin position="1"/>
        <end position="22"/>
    </location>
</feature>
<proteinExistence type="predicted"/>
<dbReference type="KEGG" id="pbr:PB2503_04832"/>
<dbReference type="Proteomes" id="UP000001302">
    <property type="component" value="Chromosome"/>
</dbReference>